<feature type="binding site" evidence="9">
    <location>
        <position position="271"/>
    </location>
    <ligand>
        <name>succinyl-CoA</name>
        <dbReference type="ChEBI" id="CHEBI:57292"/>
    </ligand>
</feature>
<dbReference type="GO" id="GO:0046872">
    <property type="term" value="F:metal ion binding"/>
    <property type="evidence" value="ECO:0007669"/>
    <property type="project" value="UniProtKB-KW"/>
</dbReference>
<feature type="binding site" evidence="9">
    <location>
        <position position="230"/>
    </location>
    <ligand>
        <name>succinyl-CoA</name>
        <dbReference type="ChEBI" id="CHEBI:57292"/>
    </ligand>
</feature>
<dbReference type="Gene3D" id="2.160.10.10">
    <property type="entry name" value="Hexapeptide repeat proteins"/>
    <property type="match status" value="1"/>
</dbReference>
<dbReference type="InterPro" id="IPR032784">
    <property type="entry name" value="THDPS_M"/>
</dbReference>
<evidence type="ECO:0000313" key="12">
    <source>
        <dbReference type="Proteomes" id="UP000614239"/>
    </source>
</evidence>
<feature type="active site" description="Acyl-anhydride intermediate" evidence="9">
    <location>
        <position position="228"/>
    </location>
</feature>
<dbReference type="Gene3D" id="3.30.60.70">
    <property type="entry name" value="Trimeric LpxA-like enzymes"/>
    <property type="match status" value="1"/>
</dbReference>
<dbReference type="InterPro" id="IPR019875">
    <property type="entry name" value="DapD_actinobacteria"/>
</dbReference>
<keyword evidence="8 9" id="KW-0012">Acyltransferase</keyword>
<keyword evidence="1 9" id="KW-0963">Cytoplasm</keyword>
<evidence type="ECO:0000256" key="8">
    <source>
        <dbReference type="ARBA" id="ARBA00023315"/>
    </source>
</evidence>
<dbReference type="Pfam" id="PF14602">
    <property type="entry name" value="Hexapep_2"/>
    <property type="match status" value="1"/>
</dbReference>
<evidence type="ECO:0000256" key="1">
    <source>
        <dbReference type="ARBA" id="ARBA00022490"/>
    </source>
</evidence>
<feature type="binding site" evidence="9">
    <location>
        <position position="248"/>
    </location>
    <ligand>
        <name>succinyl-CoA</name>
        <dbReference type="ChEBI" id="CHEBI:57292"/>
    </ligand>
</feature>
<gene>
    <name evidence="9 11" type="primary">dapD</name>
    <name evidence="11" type="ORF">GCM10011612_16960</name>
</gene>
<dbReference type="InterPro" id="IPR011004">
    <property type="entry name" value="Trimer_LpxA-like_sf"/>
</dbReference>
<reference evidence="11" key="2">
    <citation type="submission" date="2020-09" db="EMBL/GenBank/DDBJ databases">
        <authorList>
            <person name="Sun Q."/>
            <person name="Zhou Y."/>
        </authorList>
    </citation>
    <scope>NUCLEOTIDE SEQUENCE</scope>
    <source>
        <strain evidence="11">CGMCC 4.7372</strain>
    </source>
</reference>
<evidence type="ECO:0000256" key="9">
    <source>
        <dbReference type="HAMAP-Rule" id="MF_02122"/>
    </source>
</evidence>
<keyword evidence="3 9" id="KW-0808">Transferase</keyword>
<evidence type="ECO:0000256" key="6">
    <source>
        <dbReference type="ARBA" id="ARBA00022915"/>
    </source>
</evidence>
<comment type="pathway">
    <text evidence="9">Amino-acid biosynthesis; L-lysine biosynthesis via DAP pathway; LL-2,6-diaminopimelate from (S)-tetrahydrodipicolinate (succinylase route): step 1/3.</text>
</comment>
<keyword evidence="5" id="KW-0460">Magnesium</keyword>
<comment type="caution">
    <text evidence="9">Lacks conserved residue(s) required for the propagation of feature annotation.</text>
</comment>
<comment type="caution">
    <text evidence="11">The sequence shown here is derived from an EMBL/GenBank/DDBJ whole genome shotgun (WGS) entry which is preliminary data.</text>
</comment>
<feature type="binding site" evidence="9">
    <location>
        <position position="294"/>
    </location>
    <ligand>
        <name>succinyl-CoA</name>
        <dbReference type="ChEBI" id="CHEBI:57292"/>
    </ligand>
</feature>
<dbReference type="AlphaFoldDB" id="A0A8H9LM08"/>
<evidence type="ECO:0000256" key="7">
    <source>
        <dbReference type="ARBA" id="ARBA00023154"/>
    </source>
</evidence>
<keyword evidence="4" id="KW-0479">Metal-binding</keyword>
<evidence type="ECO:0000259" key="10">
    <source>
        <dbReference type="Pfam" id="PF14789"/>
    </source>
</evidence>
<keyword evidence="12" id="KW-1185">Reference proteome</keyword>
<dbReference type="GO" id="GO:0009089">
    <property type="term" value="P:lysine biosynthetic process via diaminopimelate"/>
    <property type="evidence" value="ECO:0007669"/>
    <property type="project" value="UniProtKB-UniRule"/>
</dbReference>
<feature type="binding site" evidence="9">
    <location>
        <position position="245"/>
    </location>
    <ligand>
        <name>succinyl-CoA</name>
        <dbReference type="ChEBI" id="CHEBI:57292"/>
    </ligand>
</feature>
<dbReference type="SUPFAM" id="SSF51161">
    <property type="entry name" value="Trimeric LpxA-like enzymes"/>
    <property type="match status" value="1"/>
</dbReference>
<dbReference type="UniPathway" id="UPA00034">
    <property type="reaction ID" value="UER00019"/>
</dbReference>
<dbReference type="GO" id="GO:0005737">
    <property type="term" value="C:cytoplasm"/>
    <property type="evidence" value="ECO:0007669"/>
    <property type="project" value="UniProtKB-SubCell"/>
</dbReference>
<keyword evidence="2 9" id="KW-0028">Amino-acid biosynthesis</keyword>
<dbReference type="EC" id="2.3.1.117" evidence="9"/>
<dbReference type="GO" id="GO:0008666">
    <property type="term" value="F:2,3,4,5-tetrahydropyridine-2,6-dicarboxylate N-succinyltransferase activity"/>
    <property type="evidence" value="ECO:0007669"/>
    <property type="project" value="UniProtKB-UniRule"/>
</dbReference>
<name>A0A8H9LM08_9ACTO</name>
<dbReference type="InterPro" id="IPR026586">
    <property type="entry name" value="Type2_DapD"/>
</dbReference>
<evidence type="ECO:0000256" key="4">
    <source>
        <dbReference type="ARBA" id="ARBA00022723"/>
    </source>
</evidence>
<proteinExistence type="inferred from homology"/>
<reference evidence="11" key="1">
    <citation type="journal article" date="2014" name="Int. J. Syst. Evol. Microbiol.">
        <title>Complete genome sequence of Corynebacterium casei LMG S-19264T (=DSM 44701T), isolated from a smear-ripened cheese.</title>
        <authorList>
            <consortium name="US DOE Joint Genome Institute (JGI-PGF)"/>
            <person name="Walter F."/>
            <person name="Albersmeier A."/>
            <person name="Kalinowski J."/>
            <person name="Ruckert C."/>
        </authorList>
    </citation>
    <scope>NUCLEOTIDE SEQUENCE</scope>
    <source>
        <strain evidence="11">CGMCC 4.7372</strain>
    </source>
</reference>
<protein>
    <recommendedName>
        <fullName evidence="9">2,3,4,5-tetrahydropyridine-2,6-dicarboxylate N-succinyltransferase</fullName>
        <ecNumber evidence="9">2.3.1.117</ecNumber>
    </recommendedName>
    <alternativeName>
        <fullName evidence="9">Tetrahydrodipicolinate N-succinyltransferase</fullName>
        <shortName evidence="9">THDP succinyltransferase</shortName>
        <shortName evidence="9">THP succinyltransferase</shortName>
    </alternativeName>
    <alternativeName>
        <fullName evidence="9">Tetrahydropicolinate succinylase</fullName>
    </alternativeName>
</protein>
<dbReference type="HAMAP" id="MF_02122">
    <property type="entry name" value="DapD_type2"/>
    <property type="match status" value="1"/>
</dbReference>
<dbReference type="InterPro" id="IPR001451">
    <property type="entry name" value="Hexapep"/>
</dbReference>
<feature type="domain" description="2,3,4,5-tetrahydropyridine-2,6-dicarboxylate N-succinyltransferase middle" evidence="10">
    <location>
        <begin position="138"/>
        <end position="179"/>
    </location>
</feature>
<dbReference type="InterPro" id="IPR038361">
    <property type="entry name" value="THDPS_M_sf"/>
</dbReference>
<evidence type="ECO:0000256" key="3">
    <source>
        <dbReference type="ARBA" id="ARBA00022679"/>
    </source>
</evidence>
<feature type="binding site" evidence="9">
    <location>
        <begin position="333"/>
        <end position="336"/>
    </location>
    <ligand>
        <name>succinyl-CoA</name>
        <dbReference type="ChEBI" id="CHEBI:57292"/>
    </ligand>
</feature>
<feature type="binding site" evidence="9">
    <location>
        <begin position="286"/>
        <end position="287"/>
    </location>
    <ligand>
        <name>succinyl-CoA</name>
        <dbReference type="ChEBI" id="CHEBI:57292"/>
    </ligand>
</feature>
<accession>A0A8H9LM08</accession>
<keyword evidence="6 9" id="KW-0220">Diaminopimelate biosynthesis</keyword>
<keyword evidence="7 9" id="KW-0457">Lysine biosynthesis</keyword>
<evidence type="ECO:0000256" key="5">
    <source>
        <dbReference type="ARBA" id="ARBA00022842"/>
    </source>
</evidence>
<comment type="similarity">
    <text evidence="9">Belongs to the type 2 tetrahydrodipicolinate N-succinyltransferase family.</text>
</comment>
<evidence type="ECO:0000313" key="11">
    <source>
        <dbReference type="EMBL" id="GGO99515.1"/>
    </source>
</evidence>
<comment type="subunit">
    <text evidence="9">Homotrimer.</text>
</comment>
<comment type="subcellular location">
    <subcellularLocation>
        <location evidence="9">Cytoplasm</location>
    </subcellularLocation>
</comment>
<sequence>MVRSMDAIVPPWRARPGYRESRAVSGLLSRRVRAMTTRSAWGLGLATVTDDGSTLDVWYPRPVLGDEPADGHSDLLATLSAMETKDEARGVHTTVVRTWADLDDAPRTVAGSYLRLHVLSHRLAEPNTVNLDGIFSRLPTVVWTAAGPCAAEGFEATRMRLRRALGRPVHVHSVDKFPRMVDYVVPTGVRIADGARVRLGAYLSEGTSVLASGFVNYNAGTLGRSVVEGRVSQGVLIGDGSDIGGGASTMGMLADGGLKRVSIGERCLLGANSGLGIPLGDDCVVEAGLYITAGTRVSVMPSGGVVPGGHGLFREPRVVAARELAGASNVLFRRNSQSGAVEALPRGGKSIELGAAR</sequence>
<evidence type="ECO:0000256" key="2">
    <source>
        <dbReference type="ARBA" id="ARBA00022605"/>
    </source>
</evidence>
<comment type="function">
    <text evidence="9">Catalyzes the conversion of the cyclic tetrahydrodipicolinate (THDP) into the acyclic N-succinyl-L-2-amino-6-oxopimelate using succinyl-CoA.</text>
</comment>
<dbReference type="EMBL" id="BMNJ01000006">
    <property type="protein sequence ID" value="GGO99515.1"/>
    <property type="molecule type" value="Genomic_DNA"/>
</dbReference>
<organism evidence="11 12">
    <name type="scientific">Actinomyces gaoshouyii</name>
    <dbReference type="NCBI Taxonomy" id="1960083"/>
    <lineage>
        <taxon>Bacteria</taxon>
        <taxon>Bacillati</taxon>
        <taxon>Actinomycetota</taxon>
        <taxon>Actinomycetes</taxon>
        <taxon>Actinomycetales</taxon>
        <taxon>Actinomycetaceae</taxon>
        <taxon>Actinomyces</taxon>
    </lineage>
</organism>
<comment type="catalytic activity">
    <reaction evidence="9">
        <text>(S)-2,3,4,5-tetrahydrodipicolinate + succinyl-CoA + H2O = (S)-2-succinylamino-6-oxoheptanedioate + CoA</text>
        <dbReference type="Rhea" id="RHEA:17325"/>
        <dbReference type="ChEBI" id="CHEBI:15377"/>
        <dbReference type="ChEBI" id="CHEBI:15685"/>
        <dbReference type="ChEBI" id="CHEBI:16845"/>
        <dbReference type="ChEBI" id="CHEBI:57287"/>
        <dbReference type="ChEBI" id="CHEBI:57292"/>
        <dbReference type="EC" id="2.3.1.117"/>
    </reaction>
</comment>
<dbReference type="NCBIfam" id="TIGR03535">
    <property type="entry name" value="DapD_actino"/>
    <property type="match status" value="1"/>
</dbReference>
<dbReference type="Proteomes" id="UP000614239">
    <property type="component" value="Unassembled WGS sequence"/>
</dbReference>
<dbReference type="Gene3D" id="3.30.70.2010">
    <property type="match status" value="1"/>
</dbReference>
<dbReference type="Pfam" id="PF14789">
    <property type="entry name" value="THDPS_M"/>
    <property type="match status" value="1"/>
</dbReference>
<dbReference type="GO" id="GO:0019877">
    <property type="term" value="P:diaminopimelate biosynthetic process"/>
    <property type="evidence" value="ECO:0007669"/>
    <property type="project" value="UniProtKB-UniRule"/>
</dbReference>